<reference evidence="1 2" key="1">
    <citation type="submission" date="2019-03" db="EMBL/GenBank/DDBJ databases">
        <title>Genomic Encyclopedia of Type Strains, Phase IV (KMG-IV): sequencing the most valuable type-strain genomes for metagenomic binning, comparative biology and taxonomic classification.</title>
        <authorList>
            <person name="Goeker M."/>
        </authorList>
    </citation>
    <scope>NUCLEOTIDE SEQUENCE [LARGE SCALE GENOMIC DNA]</scope>
    <source>
        <strain evidence="1 2">DSM 25287</strain>
    </source>
</reference>
<sequence length="65" mass="7135">MRVFLCEKPSQGKDIARVLGAGQRDNGCYSGAGVVVTWCIGHLVEAVPPEGYGEQYKRWALEQLP</sequence>
<name>A0A4V2SDD3_9GAMM</name>
<evidence type="ECO:0000313" key="1">
    <source>
        <dbReference type="EMBL" id="TCO82957.1"/>
    </source>
</evidence>
<keyword evidence="2" id="KW-1185">Reference proteome</keyword>
<protein>
    <recommendedName>
        <fullName evidence="3">Toprim domain-containing protein</fullName>
    </recommendedName>
</protein>
<accession>A0A4V2SDD3</accession>
<organism evidence="1 2">
    <name type="scientific">Plasticicumulans lactativorans</name>
    <dbReference type="NCBI Taxonomy" id="1133106"/>
    <lineage>
        <taxon>Bacteria</taxon>
        <taxon>Pseudomonadati</taxon>
        <taxon>Pseudomonadota</taxon>
        <taxon>Gammaproteobacteria</taxon>
        <taxon>Candidatus Competibacteraceae</taxon>
        <taxon>Plasticicumulans</taxon>
    </lineage>
</organism>
<dbReference type="AlphaFoldDB" id="A0A4V2SDD3"/>
<dbReference type="RefSeq" id="WP_132538563.1">
    <property type="nucleotide sequence ID" value="NZ_SLWY01000003.1"/>
</dbReference>
<dbReference type="OrthoDB" id="9803554at2"/>
<feature type="non-terminal residue" evidence="1">
    <location>
        <position position="65"/>
    </location>
</feature>
<comment type="caution">
    <text evidence="1">The sequence shown here is derived from an EMBL/GenBank/DDBJ whole genome shotgun (WGS) entry which is preliminary data.</text>
</comment>
<evidence type="ECO:0000313" key="2">
    <source>
        <dbReference type="Proteomes" id="UP000295765"/>
    </source>
</evidence>
<dbReference type="SUPFAM" id="SSF56712">
    <property type="entry name" value="Prokaryotic type I DNA topoisomerase"/>
    <property type="match status" value="1"/>
</dbReference>
<dbReference type="InterPro" id="IPR023405">
    <property type="entry name" value="Topo_IA_core_domain"/>
</dbReference>
<proteinExistence type="predicted"/>
<dbReference type="Gene3D" id="3.40.50.140">
    <property type="match status" value="1"/>
</dbReference>
<dbReference type="EMBL" id="SLWY01000003">
    <property type="protein sequence ID" value="TCO82957.1"/>
    <property type="molecule type" value="Genomic_DNA"/>
</dbReference>
<gene>
    <name evidence="1" type="ORF">EV699_1031</name>
</gene>
<evidence type="ECO:0008006" key="3">
    <source>
        <dbReference type="Google" id="ProtNLM"/>
    </source>
</evidence>
<dbReference type="Proteomes" id="UP000295765">
    <property type="component" value="Unassembled WGS sequence"/>
</dbReference>